<accession>A0ABQ0RJ82</accession>
<proteinExistence type="predicted"/>
<dbReference type="Gene3D" id="1.10.30.50">
    <property type="match status" value="1"/>
</dbReference>
<evidence type="ECO:0000259" key="1">
    <source>
        <dbReference type="SMART" id="SM00507"/>
    </source>
</evidence>
<dbReference type="CDD" id="cd00085">
    <property type="entry name" value="HNHc"/>
    <property type="match status" value="1"/>
</dbReference>
<dbReference type="SMART" id="SM00507">
    <property type="entry name" value="HNHc"/>
    <property type="match status" value="1"/>
</dbReference>
<evidence type="ECO:0000313" key="2">
    <source>
        <dbReference type="EMBL" id="GEC11580.1"/>
    </source>
</evidence>
<comment type="caution">
    <text evidence="2">The sequence shown here is derived from an EMBL/GenBank/DDBJ whole genome shotgun (WGS) entry which is preliminary data.</text>
</comment>
<dbReference type="Proteomes" id="UP000316242">
    <property type="component" value="Unassembled WGS sequence"/>
</dbReference>
<name>A0ABQ0RJ82_GLUNI</name>
<organism evidence="2 3">
    <name type="scientific">Glutamicibacter nicotianae</name>
    <name type="common">Arthrobacter nicotianae</name>
    <dbReference type="NCBI Taxonomy" id="37929"/>
    <lineage>
        <taxon>Bacteria</taxon>
        <taxon>Bacillati</taxon>
        <taxon>Actinomycetota</taxon>
        <taxon>Actinomycetes</taxon>
        <taxon>Micrococcales</taxon>
        <taxon>Micrococcaceae</taxon>
        <taxon>Glutamicibacter</taxon>
    </lineage>
</organism>
<keyword evidence="3" id="KW-1185">Reference proteome</keyword>
<gene>
    <name evidence="2" type="ORF">ANI01nite_07830</name>
</gene>
<sequence length="264" mass="30908">MEEVLPNKLDRQIYEFLYDRRATPPTMVEIIDHLSSRTVGTQAHFNRRVRELYEVFDCNATRMGKNYVYQLRGWSKTSANKRVSVSRKIRAQVLIHQRCAQCGKTPSEDHVKLEVDHKLPLTWGGTSDFDNLQALCHPCNQGKRDFFATFNEHSDKIRAAATHTEPHKRIGETLKAFHNAGLEAPSEVIGLVACLIQYQDDWQKRTRELRELGWEYTIRKRKEDGRMRSYYKLVKWTAWPNEPIAPLIKRIEAKKKIARQERTS</sequence>
<reference evidence="2 3" key="1">
    <citation type="submission" date="2019-06" db="EMBL/GenBank/DDBJ databases">
        <title>Whole genome shotgun sequence of Glutamicibacter nicotianae NBRC 14234.</title>
        <authorList>
            <person name="Hosoyama A."/>
            <person name="Uohara A."/>
            <person name="Ohji S."/>
            <person name="Ichikawa N."/>
        </authorList>
    </citation>
    <scope>NUCLEOTIDE SEQUENCE [LARGE SCALE GENOMIC DNA]</scope>
    <source>
        <strain evidence="2 3">NBRC 14234</strain>
    </source>
</reference>
<protein>
    <recommendedName>
        <fullName evidence="1">HNH nuclease domain-containing protein</fullName>
    </recommendedName>
</protein>
<dbReference type="InterPro" id="IPR002711">
    <property type="entry name" value="HNH"/>
</dbReference>
<evidence type="ECO:0000313" key="3">
    <source>
        <dbReference type="Proteomes" id="UP000316242"/>
    </source>
</evidence>
<dbReference type="EMBL" id="BJNE01000002">
    <property type="protein sequence ID" value="GEC11580.1"/>
    <property type="molecule type" value="Genomic_DNA"/>
</dbReference>
<feature type="domain" description="HNH nuclease" evidence="1">
    <location>
        <begin position="88"/>
        <end position="141"/>
    </location>
</feature>
<dbReference type="Pfam" id="PF01844">
    <property type="entry name" value="HNH"/>
    <property type="match status" value="1"/>
</dbReference>
<dbReference type="InterPro" id="IPR003615">
    <property type="entry name" value="HNH_nuc"/>
</dbReference>